<proteinExistence type="predicted"/>
<evidence type="ECO:0000256" key="2">
    <source>
        <dbReference type="SAM" id="Phobius"/>
    </source>
</evidence>
<keyword evidence="6" id="KW-1185">Reference proteome</keyword>
<dbReference type="InterPro" id="IPR002889">
    <property type="entry name" value="WSC_carb-bd"/>
</dbReference>
<feature type="transmembrane region" description="Helical" evidence="2">
    <location>
        <begin position="420"/>
        <end position="444"/>
    </location>
</feature>
<feature type="compositionally biased region" description="Polar residues" evidence="1">
    <location>
        <begin position="544"/>
        <end position="554"/>
    </location>
</feature>
<feature type="region of interest" description="Disordered" evidence="1">
    <location>
        <begin position="114"/>
        <end position="215"/>
    </location>
</feature>
<dbReference type="PROSITE" id="PS51212">
    <property type="entry name" value="WSC"/>
    <property type="match status" value="1"/>
</dbReference>
<keyword evidence="2" id="KW-0812">Transmembrane</keyword>
<name>A0A8J2SZC0_ZYGB2</name>
<feature type="region of interest" description="Disordered" evidence="1">
    <location>
        <begin position="471"/>
        <end position="499"/>
    </location>
</feature>
<dbReference type="EMBL" id="HG316454">
    <property type="protein sequence ID" value="CDF87658.1"/>
    <property type="molecule type" value="Genomic_DNA"/>
</dbReference>
<feature type="region of interest" description="Disordered" evidence="1">
    <location>
        <begin position="229"/>
        <end position="298"/>
    </location>
</feature>
<dbReference type="AlphaFoldDB" id="A0A8J2SZC0"/>
<feature type="compositionally biased region" description="Polar residues" evidence="1">
    <location>
        <begin position="479"/>
        <end position="498"/>
    </location>
</feature>
<keyword evidence="2" id="KW-0472">Membrane</keyword>
<evidence type="ECO:0000313" key="6">
    <source>
        <dbReference type="Proteomes" id="UP000019375"/>
    </source>
</evidence>
<dbReference type="SMART" id="SM00321">
    <property type="entry name" value="WSC"/>
    <property type="match status" value="1"/>
</dbReference>
<dbReference type="Pfam" id="PF01822">
    <property type="entry name" value="WSC"/>
    <property type="match status" value="1"/>
</dbReference>
<feature type="signal peptide" evidence="3">
    <location>
        <begin position="1"/>
        <end position="20"/>
    </location>
</feature>
<accession>A0A8J2SZC0</accession>
<evidence type="ECO:0000256" key="3">
    <source>
        <dbReference type="SAM" id="SignalP"/>
    </source>
</evidence>
<sequence length="610" mass="62647">MGSRRHSLLALSIFCCLAWADYVHKGCFEASGLNLKSLGQYTWQSVSYCEQHCDGSAIVALKNGGECLCGDSVDMLSSAQSGTCDVKCFGWPYATCGGKDSVDVYVDSSYSSISHSHASGSSSHVTLTSTTTSSQASSGSTLSTKGSPISSSSAESSSSSSFVPSSSITSTSSSSSASETVTSSAKSSSSSASSSVTSGSSTSASSSPIPSSSVISSSSYASSSAATTSSSISSQSSSTQPSSSLSQSSSVISSSSTSSSSMPSSGSSSAQSSTAMSSSSSTQSSSAMSSSSTEQESSSSFSLNSISSTSSTVLSQTSTYDSSFAVSHYSSTPTTSQAAAAAVVASNPATTTSDSSSISLTTSIGYITKVIPTYVTTGDKGREKTIYVTTTSVQVSSLAAVSNAYGKSANKKGSGMSGGAIAGVVVGVVVGVILIIACVLFFLWRRHLSHQEPDIEETKHYQPYSFGDADANPMAYPPSRNTSNWRKGSTTRSSSYGTVPTGFLSASNSGKGSLSSLLHSEDAGNNYSRQNLPSTVFEEPPSIYNGNQRFSTGSLPDMMQERSLRVANPDDEANRLSQRRFDDEDEDDEDNIFSAGSSGGSYIGQEPKYY</sequence>
<reference evidence="6" key="1">
    <citation type="journal article" date="2013" name="Genome Announc.">
        <title>Genome sequence of the food spoilage yeast Zygosaccharomyces bailii CLIB 213(T).</title>
        <authorList>
            <person name="Galeote V."/>
            <person name="Bigey F."/>
            <person name="Devillers H."/>
            <person name="Neuveglise C."/>
            <person name="Dequin S."/>
        </authorList>
    </citation>
    <scope>NUCLEOTIDE SEQUENCE [LARGE SCALE GENOMIC DNA]</scope>
    <source>
        <strain evidence="6">CLIB 213 / ATCC 58445 / CBS 680 / CCRC 21525 / NBRC 1098 / NCYC 1416 / NRRL Y-2227</strain>
    </source>
</reference>
<feature type="chain" id="PRO_5035317572" evidence="3">
    <location>
        <begin position="21"/>
        <end position="610"/>
    </location>
</feature>
<feature type="region of interest" description="Disordered" evidence="1">
    <location>
        <begin position="514"/>
        <end position="610"/>
    </location>
</feature>
<feature type="compositionally biased region" description="Polar residues" evidence="1">
    <location>
        <begin position="523"/>
        <end position="534"/>
    </location>
</feature>
<protein>
    <submittedName>
        <fullName evidence="5">BN860_11496g1_1</fullName>
    </submittedName>
</protein>
<organism evidence="5 6">
    <name type="scientific">Zygosaccharomyces bailii (strain CLIB 213 / ATCC 58445 / CBS 680 / BCRC 21525 / NBRC 1098 / NCYC 1416 / NRRL Y-2227)</name>
    <dbReference type="NCBI Taxonomy" id="1333698"/>
    <lineage>
        <taxon>Eukaryota</taxon>
        <taxon>Fungi</taxon>
        <taxon>Dikarya</taxon>
        <taxon>Ascomycota</taxon>
        <taxon>Saccharomycotina</taxon>
        <taxon>Saccharomycetes</taxon>
        <taxon>Saccharomycetales</taxon>
        <taxon>Saccharomycetaceae</taxon>
        <taxon>Zygosaccharomyces</taxon>
    </lineage>
</organism>
<feature type="domain" description="WSC" evidence="4">
    <location>
        <begin position="21"/>
        <end position="108"/>
    </location>
</feature>
<keyword evidence="2" id="KW-1133">Transmembrane helix</keyword>
<evidence type="ECO:0000259" key="4">
    <source>
        <dbReference type="PROSITE" id="PS51212"/>
    </source>
</evidence>
<keyword evidence="3" id="KW-0732">Signal</keyword>
<gene>
    <name evidence="5" type="ORF">BN860_11496g</name>
</gene>
<dbReference type="OrthoDB" id="2019572at2759"/>
<evidence type="ECO:0000313" key="5">
    <source>
        <dbReference type="EMBL" id="CDF87658.1"/>
    </source>
</evidence>
<evidence type="ECO:0000256" key="1">
    <source>
        <dbReference type="SAM" id="MobiDB-lite"/>
    </source>
</evidence>
<dbReference type="Proteomes" id="UP000019375">
    <property type="component" value="Unassembled WGS sequence"/>
</dbReference>